<dbReference type="RefSeq" id="WP_060998707.1">
    <property type="nucleotide sequence ID" value="NZ_LNQZ01000016.1"/>
</dbReference>
<evidence type="ECO:0000313" key="1">
    <source>
        <dbReference type="EMBL" id="PSU01167.1"/>
    </source>
</evidence>
<dbReference type="EMBL" id="PYLY01000036">
    <property type="protein sequence ID" value="PSU01167.1"/>
    <property type="molecule type" value="Genomic_DNA"/>
</dbReference>
<dbReference type="Gene3D" id="3.30.930.10">
    <property type="entry name" value="Bira Bifunctional Protein, Domain 2"/>
    <property type="match status" value="1"/>
</dbReference>
<protein>
    <recommendedName>
        <fullName evidence="3">Histidine--tRNA ligase</fullName>
    </recommendedName>
</protein>
<evidence type="ECO:0000313" key="2">
    <source>
        <dbReference type="Proteomes" id="UP000241858"/>
    </source>
</evidence>
<dbReference type="Proteomes" id="UP000241858">
    <property type="component" value="Unassembled WGS sequence"/>
</dbReference>
<dbReference type="AlphaFoldDB" id="A0A2T3HUT8"/>
<evidence type="ECO:0008006" key="3">
    <source>
        <dbReference type="Google" id="ProtNLM"/>
    </source>
</evidence>
<dbReference type="InterPro" id="IPR045864">
    <property type="entry name" value="aa-tRNA-synth_II/BPL/LPL"/>
</dbReference>
<sequence>MNQFLAETAVERFQQLQQLLNNMGVPYIVTPNLYPASHYSDLLFEWHSERIAPHSLLCRGGRYDEFINLELICKQQHEAGLSLDTIRGRISHLIQR</sequence>
<organism evidence="1 2">
    <name type="scientific">Photobacterium aquimaris</name>
    <dbReference type="NCBI Taxonomy" id="512643"/>
    <lineage>
        <taxon>Bacteria</taxon>
        <taxon>Pseudomonadati</taxon>
        <taxon>Pseudomonadota</taxon>
        <taxon>Gammaproteobacteria</taxon>
        <taxon>Vibrionales</taxon>
        <taxon>Vibrionaceae</taxon>
        <taxon>Photobacterium</taxon>
    </lineage>
</organism>
<reference evidence="1 2" key="1">
    <citation type="submission" date="2018-03" db="EMBL/GenBank/DDBJ databases">
        <title>Whole genome sequencing of Histamine producing bacteria.</title>
        <authorList>
            <person name="Butler K."/>
        </authorList>
    </citation>
    <scope>NUCLEOTIDE SEQUENCE [LARGE SCALE GENOMIC DNA]</scope>
    <source>
        <strain evidence="1 2">DSM 23343</strain>
    </source>
</reference>
<dbReference type="SUPFAM" id="SSF55681">
    <property type="entry name" value="Class II aaRS and biotin synthetases"/>
    <property type="match status" value="1"/>
</dbReference>
<name>A0A2T3HUT8_9GAMM</name>
<accession>A0A2T3HUT8</accession>
<gene>
    <name evidence="1" type="ORF">C0W81_15730</name>
</gene>
<dbReference type="OrthoDB" id="9814067at2"/>
<proteinExistence type="predicted"/>
<comment type="caution">
    <text evidence="1">The sequence shown here is derived from an EMBL/GenBank/DDBJ whole genome shotgun (WGS) entry which is preliminary data.</text>
</comment>